<keyword evidence="1" id="KW-0175">Coiled coil</keyword>
<name>A0A381RLW8_9ZZZZ</name>
<dbReference type="SUPFAM" id="SSF53383">
    <property type="entry name" value="PLP-dependent transferases"/>
    <property type="match status" value="1"/>
</dbReference>
<dbReference type="Gene3D" id="3.90.1150.10">
    <property type="entry name" value="Aspartate Aminotransferase, domain 1"/>
    <property type="match status" value="1"/>
</dbReference>
<dbReference type="InterPro" id="IPR015421">
    <property type="entry name" value="PyrdxlP-dep_Trfase_major"/>
</dbReference>
<dbReference type="InterPro" id="IPR015422">
    <property type="entry name" value="PyrdxlP-dep_Trfase_small"/>
</dbReference>
<dbReference type="AlphaFoldDB" id="A0A381RLW8"/>
<accession>A0A381RLW8</accession>
<protein>
    <recommendedName>
        <fullName evidence="3">Aminotransferase class I/classII domain-containing protein</fullName>
    </recommendedName>
</protein>
<reference evidence="2" key="1">
    <citation type="submission" date="2018-05" db="EMBL/GenBank/DDBJ databases">
        <authorList>
            <person name="Lanie J.A."/>
            <person name="Ng W.-L."/>
            <person name="Kazmierczak K.M."/>
            <person name="Andrzejewski T.M."/>
            <person name="Davidsen T.M."/>
            <person name="Wayne K.J."/>
            <person name="Tettelin H."/>
            <person name="Glass J.I."/>
            <person name="Rusch D."/>
            <person name="Podicherti R."/>
            <person name="Tsui H.-C.T."/>
            <person name="Winkler M.E."/>
        </authorList>
    </citation>
    <scope>NUCLEOTIDE SEQUENCE</scope>
</reference>
<evidence type="ECO:0000313" key="2">
    <source>
        <dbReference type="EMBL" id="SUZ92832.1"/>
    </source>
</evidence>
<feature type="coiled-coil region" evidence="1">
    <location>
        <begin position="4"/>
        <end position="31"/>
    </location>
</feature>
<dbReference type="EMBL" id="UINC01002093">
    <property type="protein sequence ID" value="SUZ92832.1"/>
    <property type="molecule type" value="Genomic_DNA"/>
</dbReference>
<sequence>MNLENATKEELQTLEQKLAEKYQKYKDAALNLDLTRGKPGTAQLELADEMEGLLKDKLILEDGTDLRNYGGLDGIPAARKLGGEMLGLPETEVICGDHSSLSLMNLYMLHAFYHGSQGPNTAWAREGEVKYLAVVPGYDRHFSICEELGLRMISVDMLDDGPDMDAVEDLVRNDHMIKGMWCVPKYSNPTGNVYSEEVVERIAALGKISGSNFRVMWDNAYGVHDLFENPQQLANVMDFCRKYGTVDNLILTASTSKITYAGGGISFLGASEKNLEHFRKRLAVMSIGPNKLNQQRQVLFLKNLAGVLAHMRKHAEILRPKFAMVQKHLESELAGKGVGTWSNPKGGYFVSFDALPGLAQEIIRLAGEAGVKLTPAGATYPYSHDPNDKTIRLAPTFPSVEDLDQAMQIFVICVQLASIRQRL</sequence>
<organism evidence="2">
    <name type="scientific">marine metagenome</name>
    <dbReference type="NCBI Taxonomy" id="408172"/>
    <lineage>
        <taxon>unclassified sequences</taxon>
        <taxon>metagenomes</taxon>
        <taxon>ecological metagenomes</taxon>
    </lineage>
</organism>
<dbReference type="PANTHER" id="PTHR43799:SF1">
    <property type="entry name" value="ASPARTATE AMINOTRANSFERASE"/>
    <property type="match status" value="1"/>
</dbReference>
<dbReference type="PANTHER" id="PTHR43799">
    <property type="entry name" value="AMINOTRANSFERASE, PUTATIVE-RELATED"/>
    <property type="match status" value="1"/>
</dbReference>
<dbReference type="Pfam" id="PF12897">
    <property type="entry name" value="Asp_aminotransf"/>
    <property type="match status" value="1"/>
</dbReference>
<dbReference type="InterPro" id="IPR024551">
    <property type="entry name" value="AspAT_Ic"/>
</dbReference>
<dbReference type="InterPro" id="IPR015424">
    <property type="entry name" value="PyrdxlP-dep_Trfase"/>
</dbReference>
<proteinExistence type="predicted"/>
<dbReference type="Gene3D" id="3.40.640.10">
    <property type="entry name" value="Type I PLP-dependent aspartate aminotransferase-like (Major domain)"/>
    <property type="match status" value="1"/>
</dbReference>
<gene>
    <name evidence="2" type="ORF">METZ01_LOCUS45686</name>
</gene>
<dbReference type="GO" id="GO:0004069">
    <property type="term" value="F:L-aspartate:2-oxoglutarate aminotransferase activity"/>
    <property type="evidence" value="ECO:0007669"/>
    <property type="project" value="InterPro"/>
</dbReference>
<evidence type="ECO:0008006" key="3">
    <source>
        <dbReference type="Google" id="ProtNLM"/>
    </source>
</evidence>
<evidence type="ECO:0000256" key="1">
    <source>
        <dbReference type="SAM" id="Coils"/>
    </source>
</evidence>